<feature type="domain" description="Plasmid pRiA4b Orf3-like" evidence="2">
    <location>
        <begin position="28"/>
        <end position="116"/>
    </location>
</feature>
<name>A0ABS3X4V1_9ACTN</name>
<organism evidence="3 4">
    <name type="scientific">Streptomyces oryzae</name>
    <dbReference type="NCBI Taxonomy" id="1434886"/>
    <lineage>
        <taxon>Bacteria</taxon>
        <taxon>Bacillati</taxon>
        <taxon>Actinomycetota</taxon>
        <taxon>Actinomycetes</taxon>
        <taxon>Kitasatosporales</taxon>
        <taxon>Streptomycetaceae</taxon>
        <taxon>Streptomyces</taxon>
    </lineage>
</organism>
<feature type="compositionally biased region" description="Basic and acidic residues" evidence="1">
    <location>
        <begin position="146"/>
        <end position="157"/>
    </location>
</feature>
<dbReference type="EMBL" id="JADKMA010000004">
    <property type="protein sequence ID" value="MBO8190366.1"/>
    <property type="molecule type" value="Genomic_DNA"/>
</dbReference>
<dbReference type="Proteomes" id="UP001519064">
    <property type="component" value="Unassembled WGS sequence"/>
</dbReference>
<dbReference type="Gene3D" id="3.10.290.30">
    <property type="entry name" value="MM3350-like"/>
    <property type="match status" value="1"/>
</dbReference>
<evidence type="ECO:0000259" key="2">
    <source>
        <dbReference type="Pfam" id="PF07929"/>
    </source>
</evidence>
<dbReference type="Pfam" id="PF07929">
    <property type="entry name" value="PRiA4_ORF3"/>
    <property type="match status" value="1"/>
</dbReference>
<gene>
    <name evidence="3" type="ORF">ITI46_01340</name>
</gene>
<evidence type="ECO:0000313" key="3">
    <source>
        <dbReference type="EMBL" id="MBO8190366.1"/>
    </source>
</evidence>
<proteinExistence type="predicted"/>
<evidence type="ECO:0000313" key="4">
    <source>
        <dbReference type="Proteomes" id="UP001519064"/>
    </source>
</evidence>
<dbReference type="InterPro" id="IPR012912">
    <property type="entry name" value="Plasmid_pRiA4b_Orf3-like"/>
</dbReference>
<accession>A0ABS3X4V1</accession>
<sequence length="181" mass="20654">MSRSWLSIRVDLVSGHGADLWPRPGRILAAARTHSFAQLAQAIDLAFGRWDLAHLHKFTLTDQTCVNPLEWWDGEAPEGTLDGHSTRLSRLKAGEQFAYVFDLGDNWEHLCTVGERRVDPLEEFGETPSRPEPYWGWGTLQDQYGRRWDGDEGESRMPKRPPRGLGDLPPILPLWGERRRG</sequence>
<comment type="caution">
    <text evidence="3">The sequence shown here is derived from an EMBL/GenBank/DDBJ whole genome shotgun (WGS) entry which is preliminary data.</text>
</comment>
<keyword evidence="4" id="KW-1185">Reference proteome</keyword>
<reference evidence="3 4" key="1">
    <citation type="submission" date="2020-11" db="EMBL/GenBank/DDBJ databases">
        <title>Streptomyces spirodelae sp. nov., isolated from duckweed.</title>
        <authorList>
            <person name="Saimee Y."/>
            <person name="Duangmal K."/>
        </authorList>
    </citation>
    <scope>NUCLEOTIDE SEQUENCE [LARGE SCALE GENOMIC DNA]</scope>
    <source>
        <strain evidence="3 4">S16-07</strain>
    </source>
</reference>
<evidence type="ECO:0000256" key="1">
    <source>
        <dbReference type="SAM" id="MobiDB-lite"/>
    </source>
</evidence>
<dbReference type="SUPFAM" id="SSF159941">
    <property type="entry name" value="MM3350-like"/>
    <property type="match status" value="1"/>
</dbReference>
<feature type="region of interest" description="Disordered" evidence="1">
    <location>
        <begin position="146"/>
        <end position="181"/>
    </location>
</feature>
<dbReference type="InterPro" id="IPR024047">
    <property type="entry name" value="MM3350-like_sf"/>
</dbReference>
<protein>
    <recommendedName>
        <fullName evidence="2">Plasmid pRiA4b Orf3-like domain-containing protein</fullName>
    </recommendedName>
</protein>